<dbReference type="InterPro" id="IPR011053">
    <property type="entry name" value="Single_hybrid_motif"/>
</dbReference>
<reference evidence="11 12" key="1">
    <citation type="submission" date="2017-03" db="EMBL/GenBank/DDBJ databases">
        <authorList>
            <person name="Afonso C.L."/>
            <person name="Miller P.J."/>
            <person name="Scott M.A."/>
            <person name="Spackman E."/>
            <person name="Goraichik I."/>
            <person name="Dimitrov K.M."/>
            <person name="Suarez D.L."/>
            <person name="Swayne D.E."/>
        </authorList>
    </citation>
    <scope>NUCLEOTIDE SEQUENCE [LARGE SCALE GENOMIC DNA]</scope>
    <source>
        <strain evidence="11 12">CECT 7639</strain>
    </source>
</reference>
<evidence type="ECO:0000256" key="2">
    <source>
        <dbReference type="ARBA" id="ARBA00022598"/>
    </source>
</evidence>
<evidence type="ECO:0000313" key="12">
    <source>
        <dbReference type="Proteomes" id="UP000193077"/>
    </source>
</evidence>
<dbReference type="PROSITE" id="PS00188">
    <property type="entry name" value="BIOTIN"/>
    <property type="match status" value="1"/>
</dbReference>
<dbReference type="Gene3D" id="3.90.226.10">
    <property type="entry name" value="2-enoyl-CoA Hydratase, Chain A, domain 1"/>
    <property type="match status" value="2"/>
</dbReference>
<protein>
    <submittedName>
        <fullName evidence="11">Biotin carboxylase</fullName>
        <ecNumber evidence="11">6.3.4.14</ecNumber>
    </submittedName>
</protein>
<dbReference type="InterPro" id="IPR001882">
    <property type="entry name" value="Biotin_BS"/>
</dbReference>
<dbReference type="GO" id="GO:0046872">
    <property type="term" value="F:metal ion binding"/>
    <property type="evidence" value="ECO:0007669"/>
    <property type="project" value="InterPro"/>
</dbReference>
<keyword evidence="4 6" id="KW-0067">ATP-binding</keyword>
<dbReference type="PROSITE" id="PS50979">
    <property type="entry name" value="BC"/>
    <property type="match status" value="1"/>
</dbReference>
<dbReference type="SUPFAM" id="SSF56059">
    <property type="entry name" value="Glutathione synthetase ATP-binding domain-like"/>
    <property type="match status" value="1"/>
</dbReference>
<evidence type="ECO:0000259" key="8">
    <source>
        <dbReference type="PROSITE" id="PS50975"/>
    </source>
</evidence>
<dbReference type="GO" id="GO:0004075">
    <property type="term" value="F:biotin carboxylase activity"/>
    <property type="evidence" value="ECO:0007669"/>
    <property type="project" value="UniProtKB-EC"/>
</dbReference>
<dbReference type="SUPFAM" id="SSF51230">
    <property type="entry name" value="Single hybrid motif"/>
    <property type="match status" value="1"/>
</dbReference>
<dbReference type="PANTHER" id="PTHR18866:SF33">
    <property type="entry name" value="METHYLCROTONOYL-COA CARBOXYLASE SUBUNIT ALPHA, MITOCHONDRIAL-RELATED"/>
    <property type="match status" value="1"/>
</dbReference>
<dbReference type="EMBL" id="FWFO01000002">
    <property type="protein sequence ID" value="SLN52879.1"/>
    <property type="molecule type" value="Genomic_DNA"/>
</dbReference>
<dbReference type="SUPFAM" id="SSF52440">
    <property type="entry name" value="PreATP-grasp domain"/>
    <property type="match status" value="1"/>
</dbReference>
<dbReference type="Pfam" id="PF02786">
    <property type="entry name" value="CPSase_L_D2"/>
    <property type="match status" value="1"/>
</dbReference>
<sequence>MFKKLLIANRGEIAIRIARTAAEMGVSVVAVHTPDDARCLHVKHGDQVRVLPGAGAAGYMDVDALIRIAAETNCDAVHPGYGLLSERADFVRACHEAGLIFVGPDAATMERLGDKLQAREMAQSLNLPVPLGDGPFDTVQDAQAFLDQIQGPIMLKAVQGGGGRGMRRVETSQQLRARFEQARIEAESGSGVAEIYAEEYLINQRHIEVQVLGDGQAVTHLWDRDCTLQRRNQKVIEFAPAPGLTDELRAQMIQASLTLARASNLRGLATMEFMVDVQAGVFRFIETNPRIQVEHTITEAITGYDLVELQLRLAVGETLEQIDPEILNPAAPLGMAVELRVNTENFQPDGTSTPVSGVLERFQMPCGRGVRVETHGYTGYAVNPGFDPMLAKLILHHRKDDLGGLLRRADRALSEADIRGIDTNLTHLRGILATPEVLEWNVSTQFLDGFSGEDNRKGRVFEAEQIAPEVLQPESHIPDGCIGVTAPIQAIVSDVLVSSGDIVQAGQELFIIEAMKMQHAVTAPQSGQVKVISAAKGETIRVDAVLCALRPDGDEQKLQEIADDFDPNNPRSDLTRLNDRLELTLDAARPKAVERRRTRGQATTRENVARLCEGGEFHEYGQLVIAAQRKKLGVDALIKSSPADGIVTGLGTVNAGQFEDAKGQVAILAYDSTVMAGTQGVFGHRKTDRLLEKASELGLASIFLTEGGGGRPNDDDFAGTMHCALDVKTFSAFAGLRGWGPKITVNSGFCFAGNAALFGAGDIRISARNSWIGLGGPAMIEAGGLGRFDPRKVGPAPMQAEIGLVDILTEDDTQAVDAARQVLSYFQGATSDWTVADERLLRHLVPENRKRIYDPRKVVHALADAGSFLELGAQFGVGLITGFVRVEGRPMGVMLNNPHHLGGALDAPASTKGARFMRLCNRFGLPVLSLCDTPGFMVGPDSERQGGVAAACDFISAGADLDVPLFFVALRKGYGIGAQAMAGGSFANPVFTISWPTGEFGAMGLEGGVRLGYRKELEAQPDAAAREVLFDKLVARAYAEGGAINVASYNEIDAVIDPADTRSWILCGLNTGEATRV</sequence>
<keyword evidence="2 11" id="KW-0436">Ligase</keyword>
<feature type="domain" description="ATP-grasp" evidence="8">
    <location>
        <begin position="119"/>
        <end position="315"/>
    </location>
</feature>
<comment type="cofactor">
    <cofactor evidence="1">
        <name>biotin</name>
        <dbReference type="ChEBI" id="CHEBI:57586"/>
    </cofactor>
</comment>
<evidence type="ECO:0000259" key="10">
    <source>
        <dbReference type="PROSITE" id="PS50989"/>
    </source>
</evidence>
<dbReference type="AlphaFoldDB" id="A0A1Y5T354"/>
<keyword evidence="3 6" id="KW-0547">Nucleotide-binding</keyword>
<dbReference type="Pfam" id="PF00289">
    <property type="entry name" value="Biotin_carb_N"/>
    <property type="match status" value="1"/>
</dbReference>
<name>A0A1Y5T354_9RHOB</name>
<gene>
    <name evidence="11" type="primary">accC_2</name>
    <name evidence="11" type="ORF">TRL7639_02764</name>
</gene>
<dbReference type="SMART" id="SM00878">
    <property type="entry name" value="Biotin_carb_C"/>
    <property type="match status" value="1"/>
</dbReference>
<dbReference type="SUPFAM" id="SSF52096">
    <property type="entry name" value="ClpP/crotonase"/>
    <property type="match status" value="2"/>
</dbReference>
<dbReference type="PROSITE" id="PS50968">
    <property type="entry name" value="BIOTINYL_LIPOYL"/>
    <property type="match status" value="1"/>
</dbReference>
<dbReference type="PROSITE" id="PS50975">
    <property type="entry name" value="ATP_GRASP"/>
    <property type="match status" value="1"/>
</dbReference>
<dbReference type="OrthoDB" id="9763189at2"/>
<dbReference type="InterPro" id="IPR011054">
    <property type="entry name" value="Rudment_hybrid_motif"/>
</dbReference>
<evidence type="ECO:0000256" key="1">
    <source>
        <dbReference type="ARBA" id="ARBA00001953"/>
    </source>
</evidence>
<dbReference type="InterPro" id="IPR005481">
    <property type="entry name" value="BC-like_N"/>
</dbReference>
<dbReference type="GO" id="GO:0005524">
    <property type="term" value="F:ATP binding"/>
    <property type="evidence" value="ECO:0007669"/>
    <property type="project" value="UniProtKB-UniRule"/>
</dbReference>
<feature type="domain" description="CoA carboxyltransferase C-terminal" evidence="10">
    <location>
        <begin position="836"/>
        <end position="1077"/>
    </location>
</feature>
<evidence type="ECO:0000313" key="11">
    <source>
        <dbReference type="EMBL" id="SLN52879.1"/>
    </source>
</evidence>
<evidence type="ECO:0000256" key="5">
    <source>
        <dbReference type="ARBA" id="ARBA00023267"/>
    </source>
</evidence>
<proteinExistence type="predicted"/>
<dbReference type="InterPro" id="IPR050856">
    <property type="entry name" value="Biotin_carboxylase_complex"/>
</dbReference>
<evidence type="ECO:0000256" key="4">
    <source>
        <dbReference type="ARBA" id="ARBA00022840"/>
    </source>
</evidence>
<dbReference type="Proteomes" id="UP000193077">
    <property type="component" value="Unassembled WGS sequence"/>
</dbReference>
<dbReference type="InterPro" id="IPR000089">
    <property type="entry name" value="Biotin_lipoyl"/>
</dbReference>
<dbReference type="Gene3D" id="2.40.50.100">
    <property type="match status" value="1"/>
</dbReference>
<dbReference type="Pfam" id="PF01039">
    <property type="entry name" value="Carboxyl_trans"/>
    <property type="match status" value="1"/>
</dbReference>
<dbReference type="PANTHER" id="PTHR18866">
    <property type="entry name" value="CARBOXYLASE:PYRUVATE/ACETYL-COA/PROPIONYL-COA CARBOXYLASE"/>
    <property type="match status" value="1"/>
</dbReference>
<evidence type="ECO:0000259" key="9">
    <source>
        <dbReference type="PROSITE" id="PS50979"/>
    </source>
</evidence>
<dbReference type="Gene3D" id="3.30.470.20">
    <property type="entry name" value="ATP-grasp fold, B domain"/>
    <property type="match status" value="1"/>
</dbReference>
<dbReference type="Pfam" id="PF02785">
    <property type="entry name" value="Biotin_carb_C"/>
    <property type="match status" value="1"/>
</dbReference>
<dbReference type="PROSITE" id="PS50989">
    <property type="entry name" value="COA_CT_CTER"/>
    <property type="match status" value="1"/>
</dbReference>
<dbReference type="InterPro" id="IPR029045">
    <property type="entry name" value="ClpP/crotonase-like_dom_sf"/>
</dbReference>
<dbReference type="RefSeq" id="WP_085796451.1">
    <property type="nucleotide sequence ID" value="NZ_FWFO01000002.1"/>
</dbReference>
<dbReference type="InterPro" id="IPR011761">
    <property type="entry name" value="ATP-grasp"/>
</dbReference>
<dbReference type="SUPFAM" id="SSF51246">
    <property type="entry name" value="Rudiment single hybrid motif"/>
    <property type="match status" value="1"/>
</dbReference>
<feature type="domain" description="Biotin carboxylation" evidence="9">
    <location>
        <begin position="1"/>
        <end position="452"/>
    </location>
</feature>
<dbReference type="InterPro" id="IPR005479">
    <property type="entry name" value="CPAse_ATP-bd"/>
</dbReference>
<dbReference type="InterPro" id="IPR005482">
    <property type="entry name" value="Biotin_COase_C"/>
</dbReference>
<dbReference type="EC" id="6.3.4.14" evidence="11"/>
<evidence type="ECO:0000259" key="7">
    <source>
        <dbReference type="PROSITE" id="PS50968"/>
    </source>
</evidence>
<accession>A0A1Y5T354</accession>
<dbReference type="Pfam" id="PF00364">
    <property type="entry name" value="Biotin_lipoyl"/>
    <property type="match status" value="1"/>
</dbReference>
<dbReference type="InterPro" id="IPR016185">
    <property type="entry name" value="PreATP-grasp_dom_sf"/>
</dbReference>
<evidence type="ECO:0000256" key="3">
    <source>
        <dbReference type="ARBA" id="ARBA00022741"/>
    </source>
</evidence>
<evidence type="ECO:0000256" key="6">
    <source>
        <dbReference type="PROSITE-ProRule" id="PRU00409"/>
    </source>
</evidence>
<dbReference type="InterPro" id="IPR034733">
    <property type="entry name" value="AcCoA_carboxyl_beta"/>
</dbReference>
<feature type="domain" description="Lipoyl-binding" evidence="7">
    <location>
        <begin position="472"/>
        <end position="550"/>
    </location>
</feature>
<dbReference type="CDD" id="cd06850">
    <property type="entry name" value="biotinyl_domain"/>
    <property type="match status" value="1"/>
</dbReference>
<keyword evidence="5" id="KW-0092">Biotin</keyword>
<dbReference type="InterPro" id="IPR011764">
    <property type="entry name" value="Biotin_carboxylation_dom"/>
</dbReference>
<dbReference type="InterPro" id="IPR011763">
    <property type="entry name" value="COA_CT_C"/>
</dbReference>
<keyword evidence="12" id="KW-1185">Reference proteome</keyword>
<organism evidence="11 12">
    <name type="scientific">Falsiruegeria litorea R37</name>
    <dbReference type="NCBI Taxonomy" id="1200284"/>
    <lineage>
        <taxon>Bacteria</taxon>
        <taxon>Pseudomonadati</taxon>
        <taxon>Pseudomonadota</taxon>
        <taxon>Alphaproteobacteria</taxon>
        <taxon>Rhodobacterales</taxon>
        <taxon>Roseobacteraceae</taxon>
        <taxon>Falsiruegeria</taxon>
    </lineage>
</organism>